<evidence type="ECO:0000256" key="1">
    <source>
        <dbReference type="SAM" id="Phobius"/>
    </source>
</evidence>
<keyword evidence="1" id="KW-1133">Transmembrane helix</keyword>
<keyword evidence="1" id="KW-0472">Membrane</keyword>
<evidence type="ECO:0000313" key="3">
    <source>
        <dbReference type="Proteomes" id="UP000569092"/>
    </source>
</evidence>
<reference evidence="2 3" key="1">
    <citation type="submission" date="2020-08" db="EMBL/GenBank/DDBJ databases">
        <title>Genomic Encyclopedia of Type Strains, Phase IV (KMG-V): Genome sequencing to study the core and pangenomes of soil and plant-associated prokaryotes.</title>
        <authorList>
            <person name="Whitman W."/>
        </authorList>
    </citation>
    <scope>NUCLEOTIDE SEQUENCE [LARGE SCALE GENOMIC DNA]</scope>
    <source>
        <strain evidence="2 3">M8US30</strain>
    </source>
</reference>
<proteinExistence type="predicted"/>
<dbReference type="AlphaFoldDB" id="A0A7W8J735"/>
<name>A0A7W8J735_9BACT</name>
<comment type="caution">
    <text evidence="2">The sequence shown here is derived from an EMBL/GenBank/DDBJ whole genome shotgun (WGS) entry which is preliminary data.</text>
</comment>
<dbReference type="Proteomes" id="UP000569092">
    <property type="component" value="Unassembled WGS sequence"/>
</dbReference>
<feature type="transmembrane region" description="Helical" evidence="1">
    <location>
        <begin position="81"/>
        <end position="106"/>
    </location>
</feature>
<sequence>MDSVSVEADAPVAAVVITTGTDVEEAFVTVFCTCNCTVEGVATMLLASALDRVFESTTDVESGLPFQRMTLSLVKLVPETLMVWFFEPAAMVWGTTLLILGVISTGTSPAPQPRQK</sequence>
<accession>A0A7W8J735</accession>
<protein>
    <submittedName>
        <fullName evidence="2">Uncharacterized protein</fullName>
    </submittedName>
</protein>
<evidence type="ECO:0000313" key="2">
    <source>
        <dbReference type="EMBL" id="MBB5342492.1"/>
    </source>
</evidence>
<gene>
    <name evidence="2" type="ORF">HDF10_000442</name>
</gene>
<keyword evidence="1" id="KW-0812">Transmembrane</keyword>
<organism evidence="2 3">
    <name type="scientific">Tunturiibacter lichenicola</name>
    <dbReference type="NCBI Taxonomy" id="2051959"/>
    <lineage>
        <taxon>Bacteria</taxon>
        <taxon>Pseudomonadati</taxon>
        <taxon>Acidobacteriota</taxon>
        <taxon>Terriglobia</taxon>
        <taxon>Terriglobales</taxon>
        <taxon>Acidobacteriaceae</taxon>
        <taxon>Tunturiibacter</taxon>
    </lineage>
</organism>
<dbReference type="EMBL" id="JACHDZ010000001">
    <property type="protein sequence ID" value="MBB5342492.1"/>
    <property type="molecule type" value="Genomic_DNA"/>
</dbReference>